<accession>A7SNB5</accession>
<dbReference type="PANTHER" id="PTHR13035:SF0">
    <property type="entry name" value="PROTEIN N-TERMINAL GLUTAMINE AMIDOHYDROLASE"/>
    <property type="match status" value="1"/>
</dbReference>
<protein>
    <recommendedName>
        <fullName evidence="4 8">Protein N-terminal glutamine amidohydrolase</fullName>
        <ecNumber evidence="3 8">3.5.1.122</ecNumber>
    </recommendedName>
    <alternativeName>
        <fullName evidence="6 8">Protein NH2-terminal glutamine deamidase</fullName>
    </alternativeName>
</protein>
<dbReference type="GO" id="GO:0008418">
    <property type="term" value="F:protein-N-terminal asparagine amidohydrolase activity"/>
    <property type="evidence" value="ECO:0007669"/>
    <property type="project" value="UniProtKB-UniRule"/>
</dbReference>
<dbReference type="HOGENOM" id="CLU_091083_2_1_1"/>
<dbReference type="EMBL" id="DS469718">
    <property type="protein sequence ID" value="EDO34804.1"/>
    <property type="molecule type" value="Genomic_DNA"/>
</dbReference>
<keyword evidence="5 8" id="KW-0378">Hydrolase</keyword>
<evidence type="ECO:0000256" key="3">
    <source>
        <dbReference type="ARBA" id="ARBA00012718"/>
    </source>
</evidence>
<dbReference type="EC" id="3.5.1.122" evidence="3 8"/>
<dbReference type="FunCoup" id="A7SNB5">
    <property type="interactions" value="416"/>
</dbReference>
<dbReference type="InterPro" id="IPR023128">
    <property type="entry name" value="Prot_N_Gln_amidohydro_ab_roll"/>
</dbReference>
<dbReference type="InParanoid" id="A7SNB5"/>
<comment type="subunit">
    <text evidence="2 8">Monomer.</text>
</comment>
<feature type="domain" description="Protein N-terminal glutamine amidohydrolase alpha beta roll" evidence="10">
    <location>
        <begin position="16"/>
        <end position="161"/>
    </location>
</feature>
<dbReference type="GO" id="GO:0005634">
    <property type="term" value="C:nucleus"/>
    <property type="evidence" value="ECO:0000318"/>
    <property type="project" value="GO_Central"/>
</dbReference>
<dbReference type="PhylomeDB" id="A7SNB5"/>
<evidence type="ECO:0000256" key="6">
    <source>
        <dbReference type="ARBA" id="ARBA00029677"/>
    </source>
</evidence>
<dbReference type="Pfam" id="PF09764">
    <property type="entry name" value="Nt_Gln_amidase"/>
    <property type="match status" value="1"/>
</dbReference>
<dbReference type="PANTHER" id="PTHR13035">
    <property type="entry name" value="PROTEIN N-TERMINAL GLUTAMINE AMIDOHYDROLASE"/>
    <property type="match status" value="1"/>
</dbReference>
<evidence type="ECO:0000313" key="11">
    <source>
        <dbReference type="EMBL" id="EDO34804.1"/>
    </source>
</evidence>
<comment type="function">
    <text evidence="8">Mediates the side-chain deamidation of N-terminal glutamine residues to glutamate, an important step in N-end rule pathway of protein degradation. Conversion of the resulting N-terminal glutamine to glutamate renders the protein susceptible to arginylation, polyubiquitination and degradation as specified by the N-end rule. Does not act on substrates with internal or C-terminal glutamine and does not act on non-glutamine residues in any position.</text>
</comment>
<keyword evidence="12" id="KW-1185">Reference proteome</keyword>
<evidence type="ECO:0000256" key="4">
    <source>
        <dbReference type="ARBA" id="ARBA00021247"/>
    </source>
</evidence>
<evidence type="ECO:0000256" key="1">
    <source>
        <dbReference type="ARBA" id="ARBA00008985"/>
    </source>
</evidence>
<comment type="catalytic activity">
    <reaction evidence="7 8">
        <text>N-terminal L-glutaminyl-[protein] + H2O = N-terminal L-glutamyl-[protein] + NH4(+)</text>
        <dbReference type="Rhea" id="RHEA:50680"/>
        <dbReference type="Rhea" id="RHEA-COMP:12668"/>
        <dbReference type="Rhea" id="RHEA-COMP:12777"/>
        <dbReference type="ChEBI" id="CHEBI:15377"/>
        <dbReference type="ChEBI" id="CHEBI:28938"/>
        <dbReference type="ChEBI" id="CHEBI:64721"/>
        <dbReference type="ChEBI" id="CHEBI:64722"/>
        <dbReference type="EC" id="3.5.1.122"/>
    </reaction>
</comment>
<reference evidence="11" key="1">
    <citation type="journal article" date="2007" name="Science">
        <title>Sea anemone genome reveals ancestral eumetazoan gene repertoire and genomic organization.</title>
        <authorList>
            <person name="Putnam N.H."/>
            <person name="Srivastava M."/>
            <person name="Hellsten U."/>
            <person name="Dirks B."/>
            <person name="Chapman J."/>
            <person name="Salamov A."/>
            <person name="Terry A."/>
            <person name="Shapiro H."/>
            <person name="Lindquist E."/>
            <person name="Kapitonov V.V."/>
            <person name="Jurka J."/>
            <person name="Genikhovich G."/>
            <person name="Grigoriev I.V."/>
            <person name="Lucas S.M."/>
            <person name="Steele R.E."/>
            <person name="Finnerty J.R."/>
            <person name="Technau U."/>
            <person name="Martindale M.Q."/>
            <person name="Rokhsar D.S."/>
        </authorList>
    </citation>
    <scope>NUCLEOTIDE SEQUENCE [LARGE SCALE GENOMIC DNA]</scope>
    <source>
        <strain evidence="11">CH2 x CH6</strain>
    </source>
</reference>
<evidence type="ECO:0000313" key="12">
    <source>
        <dbReference type="Proteomes" id="UP000001593"/>
    </source>
</evidence>
<dbReference type="eggNOG" id="KOG3261">
    <property type="taxonomic scope" value="Eukaryota"/>
</dbReference>
<dbReference type="STRING" id="45351.A7SNB5"/>
<evidence type="ECO:0000259" key="10">
    <source>
        <dbReference type="Pfam" id="PF09764"/>
    </source>
</evidence>
<dbReference type="GO" id="GO:0070773">
    <property type="term" value="F:protein-N-terminal glutamine amidohydrolase activity"/>
    <property type="evidence" value="ECO:0000318"/>
    <property type="project" value="GO_Central"/>
</dbReference>
<dbReference type="OMA" id="CSFDEYW"/>
<evidence type="ECO:0000256" key="9">
    <source>
        <dbReference type="SAM" id="MobiDB-lite"/>
    </source>
</evidence>
<dbReference type="Proteomes" id="UP000001593">
    <property type="component" value="Unassembled WGS sequence"/>
</dbReference>
<dbReference type="Gene3D" id="3.10.620.10">
    <property type="entry name" value="Protein N-terminal glutamine amidohydrolase, alpha beta roll"/>
    <property type="match status" value="1"/>
</dbReference>
<dbReference type="InterPro" id="IPR037132">
    <property type="entry name" value="N_Gln_amidohydro_ab_roll_sf"/>
</dbReference>
<comment type="similarity">
    <text evidence="1 8">Belongs to the NTAQ1 family.</text>
</comment>
<sequence>MGLENKCDISPSNCVYTSCYCEENVWKLCERIKEEQVLDLEEHYVVFISNSNRQIPLWMQKKASSPLDAVVWDYHVILIRKTKDKSFVYDLDSILPFPCPSELYLEQAIQSDRKLKKQFHRKFRIIPAPVFLQTFASDRPHMRKQNGEWRQPPPAYPPIRTGG</sequence>
<dbReference type="InterPro" id="IPR039733">
    <property type="entry name" value="NTAQ1"/>
</dbReference>
<dbReference type="GO" id="GO:0005829">
    <property type="term" value="C:cytosol"/>
    <property type="evidence" value="ECO:0000318"/>
    <property type="project" value="GO_Central"/>
</dbReference>
<evidence type="ECO:0000256" key="5">
    <source>
        <dbReference type="ARBA" id="ARBA00022801"/>
    </source>
</evidence>
<dbReference type="FunFam" id="3.10.620.10:FF:000001">
    <property type="entry name" value="Blast:Protein N-terminal glutamine amidohydrolase"/>
    <property type="match status" value="1"/>
</dbReference>
<evidence type="ECO:0000256" key="8">
    <source>
        <dbReference type="RuleBase" id="RU367082"/>
    </source>
</evidence>
<dbReference type="AlphaFoldDB" id="A7SNB5"/>
<organism evidence="11 12">
    <name type="scientific">Nematostella vectensis</name>
    <name type="common">Starlet sea anemone</name>
    <dbReference type="NCBI Taxonomy" id="45351"/>
    <lineage>
        <taxon>Eukaryota</taxon>
        <taxon>Metazoa</taxon>
        <taxon>Cnidaria</taxon>
        <taxon>Anthozoa</taxon>
        <taxon>Hexacorallia</taxon>
        <taxon>Actiniaria</taxon>
        <taxon>Edwardsiidae</taxon>
        <taxon>Nematostella</taxon>
    </lineage>
</organism>
<proteinExistence type="inferred from homology"/>
<gene>
    <name evidence="11" type="ORF">NEMVEDRAFT_v1g124632</name>
</gene>
<evidence type="ECO:0000256" key="2">
    <source>
        <dbReference type="ARBA" id="ARBA00011245"/>
    </source>
</evidence>
<feature type="region of interest" description="Disordered" evidence="9">
    <location>
        <begin position="142"/>
        <end position="163"/>
    </location>
</feature>
<evidence type="ECO:0000256" key="7">
    <source>
        <dbReference type="ARBA" id="ARBA00048768"/>
    </source>
</evidence>
<name>A7SNB5_NEMVE</name>